<dbReference type="PANTHER" id="PTHR11496">
    <property type="entry name" value="ALCOHOL DEHYDROGENASE"/>
    <property type="match status" value="1"/>
</dbReference>
<feature type="domain" description="Fe-containing alcohol dehydrogenase-like C-terminal" evidence="5">
    <location>
        <begin position="200"/>
        <end position="383"/>
    </location>
</feature>
<gene>
    <name evidence="6" type="ORF">METZ01_LOCUS154436</name>
</gene>
<dbReference type="Pfam" id="PF00465">
    <property type="entry name" value="Fe-ADH"/>
    <property type="match status" value="1"/>
</dbReference>
<reference evidence="6" key="1">
    <citation type="submission" date="2018-05" db="EMBL/GenBank/DDBJ databases">
        <authorList>
            <person name="Lanie J.A."/>
            <person name="Ng W.-L."/>
            <person name="Kazmierczak K.M."/>
            <person name="Andrzejewski T.M."/>
            <person name="Davidsen T.M."/>
            <person name="Wayne K.J."/>
            <person name="Tettelin H."/>
            <person name="Glass J.I."/>
            <person name="Rusch D."/>
            <person name="Podicherti R."/>
            <person name="Tsui H.-C.T."/>
            <person name="Winkler M.E."/>
        </authorList>
    </citation>
    <scope>NUCLEOTIDE SEQUENCE</scope>
</reference>
<dbReference type="FunFam" id="3.40.50.1970:FF:000003">
    <property type="entry name" value="Alcohol dehydrogenase, iron-containing"/>
    <property type="match status" value="1"/>
</dbReference>
<dbReference type="PROSITE" id="PS00913">
    <property type="entry name" value="ADH_IRON_1"/>
    <property type="match status" value="1"/>
</dbReference>
<dbReference type="Gene3D" id="3.40.50.1970">
    <property type="match status" value="1"/>
</dbReference>
<dbReference type="InterPro" id="IPR001670">
    <property type="entry name" value="ADH_Fe/GldA"/>
</dbReference>
<comment type="similarity">
    <text evidence="1">Belongs to the iron-containing alcohol dehydrogenase family.</text>
</comment>
<protein>
    <submittedName>
        <fullName evidence="6">Uncharacterized protein</fullName>
    </submittedName>
</protein>
<dbReference type="GO" id="GO:0004022">
    <property type="term" value="F:alcohol dehydrogenase (NAD+) activity"/>
    <property type="evidence" value="ECO:0007669"/>
    <property type="project" value="TreeGrafter"/>
</dbReference>
<feature type="domain" description="Alcohol dehydrogenase iron-type/glycerol dehydrogenase GldA" evidence="4">
    <location>
        <begin position="22"/>
        <end position="189"/>
    </location>
</feature>
<accession>A0A382AKC9</accession>
<evidence type="ECO:0000256" key="3">
    <source>
        <dbReference type="ARBA" id="ARBA00023027"/>
    </source>
</evidence>
<dbReference type="InterPro" id="IPR056798">
    <property type="entry name" value="ADH_Fe_C"/>
</dbReference>
<dbReference type="EMBL" id="UINC01025639">
    <property type="protein sequence ID" value="SVB01582.1"/>
    <property type="molecule type" value="Genomic_DNA"/>
</dbReference>
<dbReference type="Gene3D" id="1.20.1090.10">
    <property type="entry name" value="Dehydroquinate synthase-like - alpha domain"/>
    <property type="match status" value="1"/>
</dbReference>
<dbReference type="GO" id="GO:0046872">
    <property type="term" value="F:metal ion binding"/>
    <property type="evidence" value="ECO:0007669"/>
    <property type="project" value="InterPro"/>
</dbReference>
<dbReference type="CDD" id="cd08551">
    <property type="entry name" value="Fe-ADH"/>
    <property type="match status" value="1"/>
</dbReference>
<evidence type="ECO:0000256" key="1">
    <source>
        <dbReference type="ARBA" id="ARBA00007358"/>
    </source>
</evidence>
<dbReference type="AlphaFoldDB" id="A0A382AKC9"/>
<evidence type="ECO:0000256" key="2">
    <source>
        <dbReference type="ARBA" id="ARBA00023002"/>
    </source>
</evidence>
<dbReference type="SUPFAM" id="SSF56796">
    <property type="entry name" value="Dehydroquinate synthase-like"/>
    <property type="match status" value="1"/>
</dbReference>
<organism evidence="6">
    <name type="scientific">marine metagenome</name>
    <dbReference type="NCBI Taxonomy" id="408172"/>
    <lineage>
        <taxon>unclassified sequences</taxon>
        <taxon>metagenomes</taxon>
        <taxon>ecological metagenomes</taxon>
    </lineage>
</organism>
<keyword evidence="2" id="KW-0560">Oxidoreductase</keyword>
<name>A0A382AKC9_9ZZZZ</name>
<feature type="non-terminal residue" evidence="6">
    <location>
        <position position="384"/>
    </location>
</feature>
<evidence type="ECO:0000259" key="5">
    <source>
        <dbReference type="Pfam" id="PF25137"/>
    </source>
</evidence>
<dbReference type="PANTHER" id="PTHR11496:SF102">
    <property type="entry name" value="ALCOHOL DEHYDROGENASE 4"/>
    <property type="match status" value="1"/>
</dbReference>
<evidence type="ECO:0000313" key="6">
    <source>
        <dbReference type="EMBL" id="SVB01582.1"/>
    </source>
</evidence>
<evidence type="ECO:0000259" key="4">
    <source>
        <dbReference type="Pfam" id="PF00465"/>
    </source>
</evidence>
<dbReference type="InterPro" id="IPR018211">
    <property type="entry name" value="ADH_Fe_CS"/>
</dbReference>
<keyword evidence="3" id="KW-0520">NAD</keyword>
<dbReference type="InterPro" id="IPR039697">
    <property type="entry name" value="Alcohol_dehydrogenase_Fe"/>
</dbReference>
<proteinExistence type="inferred from homology"/>
<dbReference type="Pfam" id="PF25137">
    <property type="entry name" value="ADH_Fe_C"/>
    <property type="match status" value="1"/>
</dbReference>
<sequence>MSTLLPPEHAKAMAAFDHVQRTRLVFGNGSASRVGALCAELGLKRILLVTDLGLVRAGHAATVREALESAGLEVVLFDTVIENPTTDCVETCRRVAEQAGIDSFLGLGGGSSMDTAKGANFLLTNGGQMQDYWGIGLARREMLPLIVIPTTAGTGSECQSFALISDAKTHQKMACGDPKAAAKIAILDPELTLSQPRNVTACTGIDAIAHAVETSVTKKKNKLSWMFSKEAFELLLPHFSTVLNQPDDLNARGSMLLGAAMAGCAIEASMLGAAHSTANPLTAHYDIVHGQAVGVMLPHVVRFNAEDGKAREAYAELEAIGKLGQAETGDEPAEHLAKRLTQLLEMADMPVTLKASGVEESMLPALAAEAADQWTANFNPREAG</sequence>